<dbReference type="AlphaFoldDB" id="X1FN16"/>
<accession>X1FN16</accession>
<reference evidence="1" key="1">
    <citation type="journal article" date="2014" name="Front. Microbiol.">
        <title>High frequency of phylogenetically diverse reductive dehalogenase-homologous genes in deep subseafloor sedimentary metagenomes.</title>
        <authorList>
            <person name="Kawai M."/>
            <person name="Futagami T."/>
            <person name="Toyoda A."/>
            <person name="Takaki Y."/>
            <person name="Nishi S."/>
            <person name="Hori S."/>
            <person name="Arai W."/>
            <person name="Tsubouchi T."/>
            <person name="Morono Y."/>
            <person name="Uchiyama I."/>
            <person name="Ito T."/>
            <person name="Fujiyama A."/>
            <person name="Inagaki F."/>
            <person name="Takami H."/>
        </authorList>
    </citation>
    <scope>NUCLEOTIDE SEQUENCE</scope>
    <source>
        <strain evidence="1">Expedition CK06-06</strain>
    </source>
</reference>
<name>X1FN16_9ZZZZ</name>
<proteinExistence type="predicted"/>
<organism evidence="1">
    <name type="scientific">marine sediment metagenome</name>
    <dbReference type="NCBI Taxonomy" id="412755"/>
    <lineage>
        <taxon>unclassified sequences</taxon>
        <taxon>metagenomes</taxon>
        <taxon>ecological metagenomes</taxon>
    </lineage>
</organism>
<evidence type="ECO:0000313" key="1">
    <source>
        <dbReference type="EMBL" id="GAH47051.1"/>
    </source>
</evidence>
<gene>
    <name evidence="1" type="ORF">S03H2_15214</name>
</gene>
<dbReference type="EMBL" id="BARU01007723">
    <property type="protein sequence ID" value="GAH47051.1"/>
    <property type="molecule type" value="Genomic_DNA"/>
</dbReference>
<protein>
    <submittedName>
        <fullName evidence="1">Uncharacterized protein</fullName>
    </submittedName>
</protein>
<comment type="caution">
    <text evidence="1">The sequence shown here is derived from an EMBL/GenBank/DDBJ whole genome shotgun (WGS) entry which is preliminary data.</text>
</comment>
<sequence>MGKEKDRESKLRKSGAKEELEVFVPMPKKIKTLDGQEIEVPKTTWKNEIQIGRIISKGVSDIPALKEINFKEIKIADMVSLLPTIIDVAPDVITGVTSILLKKEKEWIENNLNGEIIIGLLSPFFGNFLNKVLKKVDISKLTKLTEKVPLPK</sequence>